<evidence type="ECO:0000313" key="11">
    <source>
        <dbReference type="EMBL" id="KAK6498916.1"/>
    </source>
</evidence>
<evidence type="ECO:0000256" key="5">
    <source>
        <dbReference type="ARBA" id="ARBA00022989"/>
    </source>
</evidence>
<dbReference type="GO" id="GO:0016627">
    <property type="term" value="F:oxidoreductase activity, acting on the CH-CH group of donors"/>
    <property type="evidence" value="ECO:0007669"/>
    <property type="project" value="InterPro"/>
</dbReference>
<keyword evidence="3" id="KW-0444">Lipid biosynthesis</keyword>
<dbReference type="GO" id="GO:0042761">
    <property type="term" value="P:very long-chain fatty acid biosynthetic process"/>
    <property type="evidence" value="ECO:0007669"/>
    <property type="project" value="TreeGrafter"/>
</dbReference>
<organism evidence="11 12">
    <name type="scientific">Arthrobotrys musiformis</name>
    <dbReference type="NCBI Taxonomy" id="47236"/>
    <lineage>
        <taxon>Eukaryota</taxon>
        <taxon>Fungi</taxon>
        <taxon>Dikarya</taxon>
        <taxon>Ascomycota</taxon>
        <taxon>Pezizomycotina</taxon>
        <taxon>Orbiliomycetes</taxon>
        <taxon>Orbiliales</taxon>
        <taxon>Orbiliaceae</taxon>
        <taxon>Arthrobotrys</taxon>
    </lineage>
</organism>
<evidence type="ECO:0000256" key="9">
    <source>
        <dbReference type="SAM" id="Phobius"/>
    </source>
</evidence>
<evidence type="ECO:0000313" key="12">
    <source>
        <dbReference type="Proteomes" id="UP001370758"/>
    </source>
</evidence>
<dbReference type="Proteomes" id="UP001370758">
    <property type="component" value="Unassembled WGS sequence"/>
</dbReference>
<evidence type="ECO:0000256" key="2">
    <source>
        <dbReference type="ARBA" id="ARBA00007742"/>
    </source>
</evidence>
<dbReference type="GO" id="GO:0016020">
    <property type="term" value="C:membrane"/>
    <property type="evidence" value="ECO:0007669"/>
    <property type="project" value="UniProtKB-SubCell"/>
</dbReference>
<keyword evidence="7" id="KW-0443">Lipid metabolism</keyword>
<dbReference type="Gene3D" id="1.20.120.1630">
    <property type="match status" value="1"/>
</dbReference>
<reference evidence="11 12" key="1">
    <citation type="submission" date="2023-08" db="EMBL/GenBank/DDBJ databases">
        <authorList>
            <person name="Palmer J.M."/>
        </authorList>
    </citation>
    <scope>NUCLEOTIDE SEQUENCE [LARGE SCALE GENOMIC DNA]</scope>
    <source>
        <strain evidence="11 12">TWF481</strain>
    </source>
</reference>
<gene>
    <name evidence="11" type="primary">TSC13</name>
    <name evidence="11" type="ORF">TWF481_011486</name>
</gene>
<protein>
    <submittedName>
        <fullName evidence="11">3-oxo-5a-steroid 4- dehydrogenase</fullName>
    </submittedName>
</protein>
<dbReference type="AlphaFoldDB" id="A0AAV9VZW7"/>
<evidence type="ECO:0000256" key="1">
    <source>
        <dbReference type="ARBA" id="ARBA00004141"/>
    </source>
</evidence>
<keyword evidence="12" id="KW-1185">Reference proteome</keyword>
<name>A0AAV9VZW7_9PEZI</name>
<dbReference type="InterPro" id="IPR039357">
    <property type="entry name" value="SRD5A/TECR"/>
</dbReference>
<dbReference type="Pfam" id="PF02544">
    <property type="entry name" value="Steroid_dh"/>
    <property type="match status" value="1"/>
</dbReference>
<comment type="caution">
    <text evidence="11">The sequence shown here is derived from an EMBL/GenBank/DDBJ whole genome shotgun (WGS) entry which is preliminary data.</text>
</comment>
<evidence type="ECO:0000256" key="6">
    <source>
        <dbReference type="ARBA" id="ARBA00023002"/>
    </source>
</evidence>
<sequence length="314" mass="35497">MGVENITLRLTPRGAPLPKLPAELPISSDASIDDLYDAVGKLTGYSRHRLRITKSDSSHLKPSSTVTVSDSNLFDQSSLFVKDLGLQIDWQTVFVIEYLGPLLIHPLFILFRNQIYGFTPPFVPWAGTPSSTPPTSTQLIICTMVILHYIKRELETLFVHRFSSATMPLSSLIRNTSYYWTMGGIYLGYFLYAPSTAEAQPLTLYAGLAIWLFAELSNFKTHLTLRGLRRAGSTDRGIPTGYGFNLVTCPNYMFEVLGWFAVAMISGWKIPALVFWGSGLYIQTKWAGQKERRYRKEFGDKYKKKRNVIIPFVL</sequence>
<dbReference type="InterPro" id="IPR001104">
    <property type="entry name" value="3-oxo-5_a-steroid_4-DH_C"/>
</dbReference>
<keyword evidence="6" id="KW-0560">Oxidoreductase</keyword>
<feature type="domain" description="3-oxo-5-alpha-steroid 4-dehydrogenase C-terminal" evidence="10">
    <location>
        <begin position="166"/>
        <end position="314"/>
    </location>
</feature>
<evidence type="ECO:0000259" key="10">
    <source>
        <dbReference type="Pfam" id="PF02544"/>
    </source>
</evidence>
<evidence type="ECO:0000256" key="4">
    <source>
        <dbReference type="ARBA" id="ARBA00022692"/>
    </source>
</evidence>
<proteinExistence type="inferred from homology"/>
<keyword evidence="4 9" id="KW-0812">Transmembrane</keyword>
<accession>A0AAV9VZW7</accession>
<dbReference type="PANTHER" id="PTHR10556:SF28">
    <property type="entry name" value="VERY-LONG-CHAIN ENOYL-COA REDUCTASE"/>
    <property type="match status" value="1"/>
</dbReference>
<comment type="similarity">
    <text evidence="2">Belongs to the steroid 5-alpha reductase family.</text>
</comment>
<feature type="transmembrane region" description="Helical" evidence="9">
    <location>
        <begin position="256"/>
        <end position="282"/>
    </location>
</feature>
<dbReference type="EMBL" id="JAVHJL010000008">
    <property type="protein sequence ID" value="KAK6498916.1"/>
    <property type="molecule type" value="Genomic_DNA"/>
</dbReference>
<dbReference type="PANTHER" id="PTHR10556">
    <property type="entry name" value="3-OXO-5-ALPHA-STEROID 4-DEHYDROGENASE"/>
    <property type="match status" value="1"/>
</dbReference>
<dbReference type="PROSITE" id="PS50244">
    <property type="entry name" value="S5A_REDUCTASE"/>
    <property type="match status" value="1"/>
</dbReference>
<keyword evidence="5 9" id="KW-1133">Transmembrane helix</keyword>
<evidence type="ECO:0000256" key="8">
    <source>
        <dbReference type="ARBA" id="ARBA00023136"/>
    </source>
</evidence>
<comment type="subcellular location">
    <subcellularLocation>
        <location evidence="1">Membrane</location>
        <topology evidence="1">Multi-pass membrane protein</topology>
    </subcellularLocation>
</comment>
<keyword evidence="8 9" id="KW-0472">Membrane</keyword>
<evidence type="ECO:0000256" key="7">
    <source>
        <dbReference type="ARBA" id="ARBA00023098"/>
    </source>
</evidence>
<evidence type="ECO:0000256" key="3">
    <source>
        <dbReference type="ARBA" id="ARBA00022516"/>
    </source>
</evidence>